<protein>
    <recommendedName>
        <fullName evidence="7">ABC-2 type transporter transmembrane domain-containing protein</fullName>
    </recommendedName>
</protein>
<keyword evidence="3 6" id="KW-0812">Transmembrane</keyword>
<evidence type="ECO:0000256" key="2">
    <source>
        <dbReference type="ARBA" id="ARBA00022448"/>
    </source>
</evidence>
<dbReference type="InterPro" id="IPR050352">
    <property type="entry name" value="ABCG_transporters"/>
</dbReference>
<evidence type="ECO:0000259" key="7">
    <source>
        <dbReference type="Pfam" id="PF01061"/>
    </source>
</evidence>
<gene>
    <name evidence="8" type="ORF">HHI36_021032</name>
</gene>
<feature type="domain" description="ABC-2 type transporter transmembrane" evidence="7">
    <location>
        <begin position="1"/>
        <end position="123"/>
    </location>
</feature>
<feature type="transmembrane region" description="Helical" evidence="6">
    <location>
        <begin position="12"/>
        <end position="34"/>
    </location>
</feature>
<evidence type="ECO:0000313" key="9">
    <source>
        <dbReference type="Proteomes" id="UP001516400"/>
    </source>
</evidence>
<feature type="transmembrane region" description="Helical" evidence="6">
    <location>
        <begin position="153"/>
        <end position="178"/>
    </location>
</feature>
<feature type="transmembrane region" description="Helical" evidence="6">
    <location>
        <begin position="40"/>
        <end position="64"/>
    </location>
</feature>
<evidence type="ECO:0000256" key="3">
    <source>
        <dbReference type="ARBA" id="ARBA00022692"/>
    </source>
</evidence>
<keyword evidence="2" id="KW-0813">Transport</keyword>
<dbReference type="PANTHER" id="PTHR48041">
    <property type="entry name" value="ABC TRANSPORTER G FAMILY MEMBER 28"/>
    <property type="match status" value="1"/>
</dbReference>
<evidence type="ECO:0000256" key="1">
    <source>
        <dbReference type="ARBA" id="ARBA00004141"/>
    </source>
</evidence>
<comment type="caution">
    <text evidence="8">The sequence shown here is derived from an EMBL/GenBank/DDBJ whole genome shotgun (WGS) entry which is preliminary data.</text>
</comment>
<evidence type="ECO:0000313" key="8">
    <source>
        <dbReference type="EMBL" id="KAL3270491.1"/>
    </source>
</evidence>
<keyword evidence="4 6" id="KW-1133">Transmembrane helix</keyword>
<sequence length="185" mass="21114">MYRTDVYFLSKIITDIPIYSLLNAMNVTICYYFTGLNPQWSRWLECVFIMVLVTNAVMGAGYLISTISTSLQMAQTLVTAIVTPFLIFGGMFLNMKSVPSYLQWVADISWFKYGNQALLINQWLNVHDIICGSVPFCERDGYEVLESNGVEPYYLVSSIVTLAILAVVFRILSFLALLHKAYYYE</sequence>
<accession>A0ABD2MWI6</accession>
<name>A0ABD2MWI6_9CUCU</name>
<dbReference type="EMBL" id="JABFTP020000042">
    <property type="protein sequence ID" value="KAL3270491.1"/>
    <property type="molecule type" value="Genomic_DNA"/>
</dbReference>
<evidence type="ECO:0000256" key="4">
    <source>
        <dbReference type="ARBA" id="ARBA00022989"/>
    </source>
</evidence>
<dbReference type="GO" id="GO:0016020">
    <property type="term" value="C:membrane"/>
    <property type="evidence" value="ECO:0007669"/>
    <property type="project" value="UniProtKB-SubCell"/>
</dbReference>
<reference evidence="8 9" key="1">
    <citation type="journal article" date="2021" name="BMC Biol.">
        <title>Horizontally acquired antibacterial genes associated with adaptive radiation of ladybird beetles.</title>
        <authorList>
            <person name="Li H.S."/>
            <person name="Tang X.F."/>
            <person name="Huang Y.H."/>
            <person name="Xu Z.Y."/>
            <person name="Chen M.L."/>
            <person name="Du X.Y."/>
            <person name="Qiu B.Y."/>
            <person name="Chen P.T."/>
            <person name="Zhang W."/>
            <person name="Slipinski A."/>
            <person name="Escalona H.E."/>
            <person name="Waterhouse R.M."/>
            <person name="Zwick A."/>
            <person name="Pang H."/>
        </authorList>
    </citation>
    <scope>NUCLEOTIDE SEQUENCE [LARGE SCALE GENOMIC DNA]</scope>
    <source>
        <strain evidence="8">SYSU2018</strain>
    </source>
</reference>
<dbReference type="PANTHER" id="PTHR48041:SF139">
    <property type="entry name" value="PROTEIN SCARLET"/>
    <property type="match status" value="1"/>
</dbReference>
<evidence type="ECO:0000256" key="6">
    <source>
        <dbReference type="SAM" id="Phobius"/>
    </source>
</evidence>
<comment type="subcellular location">
    <subcellularLocation>
        <location evidence="1">Membrane</location>
        <topology evidence="1">Multi-pass membrane protein</topology>
    </subcellularLocation>
</comment>
<keyword evidence="5 6" id="KW-0472">Membrane</keyword>
<organism evidence="8 9">
    <name type="scientific">Cryptolaemus montrouzieri</name>
    <dbReference type="NCBI Taxonomy" id="559131"/>
    <lineage>
        <taxon>Eukaryota</taxon>
        <taxon>Metazoa</taxon>
        <taxon>Ecdysozoa</taxon>
        <taxon>Arthropoda</taxon>
        <taxon>Hexapoda</taxon>
        <taxon>Insecta</taxon>
        <taxon>Pterygota</taxon>
        <taxon>Neoptera</taxon>
        <taxon>Endopterygota</taxon>
        <taxon>Coleoptera</taxon>
        <taxon>Polyphaga</taxon>
        <taxon>Cucujiformia</taxon>
        <taxon>Coccinelloidea</taxon>
        <taxon>Coccinellidae</taxon>
        <taxon>Scymninae</taxon>
        <taxon>Scymnini</taxon>
        <taxon>Cryptolaemus</taxon>
    </lineage>
</organism>
<keyword evidence="9" id="KW-1185">Reference proteome</keyword>
<dbReference type="AlphaFoldDB" id="A0ABD2MWI6"/>
<dbReference type="Pfam" id="PF01061">
    <property type="entry name" value="ABC2_membrane"/>
    <property type="match status" value="1"/>
</dbReference>
<dbReference type="Proteomes" id="UP001516400">
    <property type="component" value="Unassembled WGS sequence"/>
</dbReference>
<dbReference type="InterPro" id="IPR013525">
    <property type="entry name" value="ABC2_TM"/>
</dbReference>
<proteinExistence type="predicted"/>
<evidence type="ECO:0000256" key="5">
    <source>
        <dbReference type="ARBA" id="ARBA00023136"/>
    </source>
</evidence>
<feature type="transmembrane region" description="Helical" evidence="6">
    <location>
        <begin position="76"/>
        <end position="95"/>
    </location>
</feature>